<accession>A0AAE8C4Z6</accession>
<evidence type="ECO:0000313" key="2">
    <source>
        <dbReference type="Proteomes" id="UP000827806"/>
    </source>
</evidence>
<name>A0AAE8C4Z6_9CAUD</name>
<protein>
    <submittedName>
        <fullName evidence="1">Uncharacterized protein</fullName>
    </submittedName>
</protein>
<reference evidence="1 2" key="1">
    <citation type="submission" date="2021-06" db="EMBL/GenBank/DDBJ databases">
        <title>Complete genome sequence of Erwinia phage pEa_SNUABM_35.</title>
        <authorList>
            <person name="Kim S.G."/>
            <person name="Park S.C."/>
        </authorList>
    </citation>
    <scope>NUCLEOTIDE SEQUENCE [LARGE SCALE GENOMIC DNA]</scope>
</reference>
<dbReference type="Proteomes" id="UP000827806">
    <property type="component" value="Segment"/>
</dbReference>
<gene>
    <name evidence="1" type="ORF">pEaSNUABM35_00066</name>
</gene>
<keyword evidence="2" id="KW-1185">Reference proteome</keyword>
<dbReference type="EMBL" id="MZ443788">
    <property type="protein sequence ID" value="QZE59983.1"/>
    <property type="molecule type" value="Genomic_DNA"/>
</dbReference>
<evidence type="ECO:0000313" key="1">
    <source>
        <dbReference type="EMBL" id="QZE59983.1"/>
    </source>
</evidence>
<sequence length="242" mass="27354">MASPLSEMQIGSPLPDHKDLISKQLIEGQIEFLSGIADLHEHSAVQMRNPRSLGLDVLNGTWVYTPRYMYENRHPLSYTFGHMQHGGNEEGYVTLLKTLAQKAEQEFYYGPLLAVRKFLIQHDKVSGKTDLLMPDSWSVVIDDDLKMSDFMGVIEGYVQSDQRRAICSAVYEQYYATLRSHSDLPVRLMFSQNKLILVDAGAALVGAGSLFDLTPIMRFISNPKGHGLTQEIFRAYRKLVNL</sequence>
<organism evidence="1 2">
    <name type="scientific">Erwinia phage pEa_SNUABM_35</name>
    <dbReference type="NCBI Taxonomy" id="2869557"/>
    <lineage>
        <taxon>Viruses</taxon>
        <taxon>Duplodnaviria</taxon>
        <taxon>Heunggongvirae</taxon>
        <taxon>Uroviricota</taxon>
        <taxon>Caudoviricetes</taxon>
        <taxon>Alexandravirus</taxon>
        <taxon>Alexandravirus SNUABM35</taxon>
    </lineage>
</organism>
<proteinExistence type="predicted"/>